<evidence type="ECO:0000313" key="1">
    <source>
        <dbReference type="EMBL" id="GIY47775.1"/>
    </source>
</evidence>
<dbReference type="AlphaFoldDB" id="A0AAV4TMX5"/>
<gene>
    <name evidence="1" type="ORF">CEXT_431451</name>
</gene>
<reference evidence="1 2" key="1">
    <citation type="submission" date="2021-06" db="EMBL/GenBank/DDBJ databases">
        <title>Caerostris extrusa draft genome.</title>
        <authorList>
            <person name="Kono N."/>
            <person name="Arakawa K."/>
        </authorList>
    </citation>
    <scope>NUCLEOTIDE SEQUENCE [LARGE SCALE GENOMIC DNA]</scope>
</reference>
<evidence type="ECO:0000313" key="2">
    <source>
        <dbReference type="Proteomes" id="UP001054945"/>
    </source>
</evidence>
<dbReference type="Proteomes" id="UP001054945">
    <property type="component" value="Unassembled WGS sequence"/>
</dbReference>
<keyword evidence="2" id="KW-1185">Reference proteome</keyword>
<organism evidence="1 2">
    <name type="scientific">Caerostris extrusa</name>
    <name type="common">Bark spider</name>
    <name type="synonym">Caerostris bankana</name>
    <dbReference type="NCBI Taxonomy" id="172846"/>
    <lineage>
        <taxon>Eukaryota</taxon>
        <taxon>Metazoa</taxon>
        <taxon>Ecdysozoa</taxon>
        <taxon>Arthropoda</taxon>
        <taxon>Chelicerata</taxon>
        <taxon>Arachnida</taxon>
        <taxon>Araneae</taxon>
        <taxon>Araneomorphae</taxon>
        <taxon>Entelegynae</taxon>
        <taxon>Araneoidea</taxon>
        <taxon>Araneidae</taxon>
        <taxon>Caerostris</taxon>
    </lineage>
</organism>
<proteinExistence type="predicted"/>
<comment type="caution">
    <text evidence="1">The sequence shown here is derived from an EMBL/GenBank/DDBJ whole genome shotgun (WGS) entry which is preliminary data.</text>
</comment>
<accession>A0AAV4TMX5</accession>
<dbReference type="EMBL" id="BPLR01011620">
    <property type="protein sequence ID" value="GIY47775.1"/>
    <property type="molecule type" value="Genomic_DNA"/>
</dbReference>
<protein>
    <submittedName>
        <fullName evidence="1">Uncharacterized protein</fullName>
    </submittedName>
</protein>
<name>A0AAV4TMX5_CAEEX</name>
<sequence>MRWCSLLKKSSDSVLSANFREEKYVTFTLLTRQKEKCESQRKTNRAFGCFSSKETIAQRINKSPSPALPFNGES</sequence>